<reference evidence="2" key="1">
    <citation type="submission" date="2019-11" db="EMBL/GenBank/DDBJ databases">
        <title>Microbial mats filling the niche in hypersaline microbial mats.</title>
        <authorList>
            <person name="Wong H.L."/>
            <person name="Macleod F.I."/>
            <person name="White R.A. III"/>
            <person name="Burns B.P."/>
        </authorList>
    </citation>
    <scope>NUCLEOTIDE SEQUENCE</scope>
    <source>
        <strain evidence="2">Rbin_158</strain>
    </source>
</reference>
<comment type="caution">
    <text evidence="2">The sequence shown here is derived from an EMBL/GenBank/DDBJ whole genome shotgun (WGS) entry which is preliminary data.</text>
</comment>
<feature type="domain" description="DUF218" evidence="1">
    <location>
        <begin position="66"/>
        <end position="199"/>
    </location>
</feature>
<dbReference type="EMBL" id="WJJP01000134">
    <property type="protein sequence ID" value="MBD3323795.1"/>
    <property type="molecule type" value="Genomic_DNA"/>
</dbReference>
<evidence type="ECO:0000259" key="1">
    <source>
        <dbReference type="Pfam" id="PF02698"/>
    </source>
</evidence>
<dbReference type="Pfam" id="PF02698">
    <property type="entry name" value="DUF218"/>
    <property type="match status" value="1"/>
</dbReference>
<dbReference type="Proteomes" id="UP000649604">
    <property type="component" value="Unassembled WGS sequence"/>
</dbReference>
<dbReference type="InterPro" id="IPR051599">
    <property type="entry name" value="Cell_Envelope_Assoc"/>
</dbReference>
<dbReference type="AlphaFoldDB" id="A0A9D5JTB2"/>
<dbReference type="Gene3D" id="3.40.50.620">
    <property type="entry name" value="HUPs"/>
    <property type="match status" value="1"/>
</dbReference>
<dbReference type="InterPro" id="IPR014729">
    <property type="entry name" value="Rossmann-like_a/b/a_fold"/>
</dbReference>
<dbReference type="GO" id="GO:0005886">
    <property type="term" value="C:plasma membrane"/>
    <property type="evidence" value="ECO:0007669"/>
    <property type="project" value="TreeGrafter"/>
</dbReference>
<evidence type="ECO:0000313" key="3">
    <source>
        <dbReference type="Proteomes" id="UP000649604"/>
    </source>
</evidence>
<dbReference type="PANTHER" id="PTHR30336">
    <property type="entry name" value="INNER MEMBRANE PROTEIN, PROBABLE PERMEASE"/>
    <property type="match status" value="1"/>
</dbReference>
<proteinExistence type="predicted"/>
<gene>
    <name evidence="2" type="ORF">GF339_04370</name>
</gene>
<dbReference type="PANTHER" id="PTHR30336:SF20">
    <property type="entry name" value="DUF218 DOMAIN-CONTAINING PROTEIN"/>
    <property type="match status" value="1"/>
</dbReference>
<dbReference type="InterPro" id="IPR003848">
    <property type="entry name" value="DUF218"/>
</dbReference>
<protein>
    <recommendedName>
        <fullName evidence="1">DUF218 domain-containing protein</fullName>
    </recommendedName>
</protein>
<name>A0A9D5JTB2_9BACT</name>
<accession>A0A9D5JTB2</accession>
<organism evidence="2 3">
    <name type="scientific">candidate division KSB3 bacterium</name>
    <dbReference type="NCBI Taxonomy" id="2044937"/>
    <lineage>
        <taxon>Bacteria</taxon>
        <taxon>candidate division KSB3</taxon>
    </lineage>
</organism>
<evidence type="ECO:0000313" key="2">
    <source>
        <dbReference type="EMBL" id="MBD3323795.1"/>
    </source>
</evidence>
<dbReference type="CDD" id="cd06259">
    <property type="entry name" value="YdcF-like"/>
    <property type="match status" value="1"/>
</dbReference>
<sequence length="232" mass="25899">METAASAANVQRLDEFRHPSSCCPSVCRRYCGAHVGGSRAERRPVFLEVSHEVGMVEACMDMLPGIIIVLGAPNHDQGRLSSLARERCDQAIALAQTHPGYKILLTGGYGEHFNRTSNPHAWYTRNYLLARQIPAHVLLGWVESSNTIEDAELSWPVVEQSGVTQVIVVTSDFHVKRAEYLFRQTFPAHIHLSFSGSQTHLPPEELARLSQHEHEALSRIIATRRRDRSGAD</sequence>